<proteinExistence type="predicted"/>
<evidence type="ECO:0000256" key="1">
    <source>
        <dbReference type="SAM" id="MobiDB-lite"/>
    </source>
</evidence>
<accession>A0A9P1JPX9</accession>
<organism evidence="2 3">
    <name type="scientific">Azospirillum baldaniorum</name>
    <dbReference type="NCBI Taxonomy" id="1064539"/>
    <lineage>
        <taxon>Bacteria</taxon>
        <taxon>Pseudomonadati</taxon>
        <taxon>Pseudomonadota</taxon>
        <taxon>Alphaproteobacteria</taxon>
        <taxon>Rhodospirillales</taxon>
        <taxon>Azospirillaceae</taxon>
        <taxon>Azospirillum</taxon>
    </lineage>
</organism>
<protein>
    <submittedName>
        <fullName evidence="2">Uncharacterized protein</fullName>
    </submittedName>
</protein>
<sequence length="250" mass="26074">MAARPAGIGVSPAASAPSWTARGPPRKPTGSRYSARRLVTRAAMSKRGVSSVSSSKSRTTGALRKKLGACRTLTASWVKKSGDAGSFTFSTIMVKELPRNWNGPSRSAPCLALLTAAILLVFLPNPCRPHVWGHRPGTRAEGSTTRVLAARTPSVQAFPGADGVTTTGHTRLGPEQGVPVRAGGPCVASAEGLTTKYGNGTGFAGQRVLQAYALFALRHLSLPTAPAKMVFKPSTHLPVAAAAGSLRLWR</sequence>
<feature type="region of interest" description="Disordered" evidence="1">
    <location>
        <begin position="1"/>
        <end position="35"/>
    </location>
</feature>
<dbReference type="KEGG" id="abs:AZOBR_70076"/>
<reference evidence="2 3" key="1">
    <citation type="journal article" date="2011" name="PLoS Genet.">
        <title>Azospirillum genomes reveal transition of bacteria from aquatic to terrestrial environments.</title>
        <authorList>
            <person name="Wisniewski-Dye F."/>
            <person name="Borziak K."/>
            <person name="Khalsa-Moyers G."/>
            <person name="Alexandre G."/>
            <person name="Sukharnikov L.O."/>
            <person name="Wuichet K."/>
            <person name="Hurst G.B."/>
            <person name="McDonald W.H."/>
            <person name="Robertson J.S."/>
            <person name="Barbe V."/>
            <person name="Calteau A."/>
            <person name="Rouy Z."/>
            <person name="Mangenot S."/>
            <person name="Prigent-Combaret C."/>
            <person name="Normand P."/>
            <person name="Boyer M."/>
            <person name="Siguier P."/>
            <person name="Dessaux Y."/>
            <person name="Elmerich C."/>
            <person name="Condemine G."/>
            <person name="Krishnen G."/>
            <person name="Kennedy I."/>
            <person name="Paterson A.H."/>
            <person name="Gonzalez V."/>
            <person name="Mavingui P."/>
            <person name="Zhulin I.B."/>
        </authorList>
    </citation>
    <scope>NUCLEOTIDE SEQUENCE [LARGE SCALE GENOMIC DNA]</scope>
    <source>
        <strain evidence="2 3">Sp245</strain>
    </source>
</reference>
<dbReference type="AlphaFoldDB" id="A0A9P1JPX9"/>
<name>A0A9P1JPX9_9PROT</name>
<evidence type="ECO:0000313" key="2">
    <source>
        <dbReference type="EMBL" id="CCC97440.1"/>
    </source>
</evidence>
<dbReference type="Proteomes" id="UP000007319">
    <property type="component" value="Chromosome"/>
</dbReference>
<keyword evidence="3" id="KW-1185">Reference proteome</keyword>
<dbReference type="EMBL" id="HE577327">
    <property type="protein sequence ID" value="CCC97440.1"/>
    <property type="molecule type" value="Genomic_DNA"/>
</dbReference>
<evidence type="ECO:0000313" key="3">
    <source>
        <dbReference type="Proteomes" id="UP000007319"/>
    </source>
</evidence>
<gene>
    <name evidence="2" type="ORF">AZOBR_70076</name>
</gene>